<dbReference type="AlphaFoldDB" id="A0AAD9ZFL6"/>
<feature type="compositionally biased region" description="Basic residues" evidence="1">
    <location>
        <begin position="179"/>
        <end position="191"/>
    </location>
</feature>
<keyword evidence="2" id="KW-0812">Transmembrane</keyword>
<feature type="transmembrane region" description="Helical" evidence="2">
    <location>
        <begin position="55"/>
        <end position="75"/>
    </location>
</feature>
<feature type="transmembrane region" description="Helical" evidence="2">
    <location>
        <begin position="82"/>
        <end position="102"/>
    </location>
</feature>
<evidence type="ECO:0008006" key="5">
    <source>
        <dbReference type="Google" id="ProtNLM"/>
    </source>
</evidence>
<keyword evidence="4" id="KW-1185">Reference proteome</keyword>
<reference evidence="3" key="1">
    <citation type="submission" date="2022-11" db="EMBL/GenBank/DDBJ databases">
        <title>Chromosomal genome sequence assembly and mating type (MAT) locus characterization of the leprose asexual lichenized fungus Lepraria neglecta (Nyl.) Erichsen.</title>
        <authorList>
            <person name="Allen J.L."/>
            <person name="Pfeffer B."/>
        </authorList>
    </citation>
    <scope>NUCLEOTIDE SEQUENCE</scope>
    <source>
        <strain evidence="3">Allen 5258</strain>
    </source>
</reference>
<sequence length="323" mass="34705">MGKLQLGTRAAASFFRILEFLISALVLGIFSYYLSVLARRGGNTVIPKWEKAVEGISGAAVIYTAFAVILTCFLGGITFFSFLGVVLDILFCGGFIAIAILADGGRNSCSGVNNSPIGPGEHLSCQLQRVVFIVAIIAAFLFLVSAALEIVLSRAHKREKRYGPSPSNNYTSGYGKQRFWQRKNKKNKHNKGMQDAELGAVGAGALVAEEHHHHNNRNSNITGDTAVGDGYGGPNTKYATAADPVLPSHNAGYSQPDATYSQPTTGYASTTNYEPQSTGVASNVPEMEGTANHPYVQHDQEPYAEVHRGGYVHSNPESNAYTR</sequence>
<feature type="compositionally biased region" description="Polar residues" evidence="1">
    <location>
        <begin position="165"/>
        <end position="174"/>
    </location>
</feature>
<feature type="transmembrane region" description="Helical" evidence="2">
    <location>
        <begin position="130"/>
        <end position="152"/>
    </location>
</feature>
<dbReference type="Proteomes" id="UP001276659">
    <property type="component" value="Unassembled WGS sequence"/>
</dbReference>
<comment type="caution">
    <text evidence="3">The sequence shown here is derived from an EMBL/GenBank/DDBJ whole genome shotgun (WGS) entry which is preliminary data.</text>
</comment>
<evidence type="ECO:0000256" key="1">
    <source>
        <dbReference type="SAM" id="MobiDB-lite"/>
    </source>
</evidence>
<keyword evidence="2" id="KW-0472">Membrane</keyword>
<feature type="region of interest" description="Disordered" evidence="1">
    <location>
        <begin position="214"/>
        <end position="292"/>
    </location>
</feature>
<dbReference type="EMBL" id="JASNWA010000004">
    <property type="protein sequence ID" value="KAK3176993.1"/>
    <property type="molecule type" value="Genomic_DNA"/>
</dbReference>
<organism evidence="3 4">
    <name type="scientific">Lepraria neglecta</name>
    <dbReference type="NCBI Taxonomy" id="209136"/>
    <lineage>
        <taxon>Eukaryota</taxon>
        <taxon>Fungi</taxon>
        <taxon>Dikarya</taxon>
        <taxon>Ascomycota</taxon>
        <taxon>Pezizomycotina</taxon>
        <taxon>Lecanoromycetes</taxon>
        <taxon>OSLEUM clade</taxon>
        <taxon>Lecanoromycetidae</taxon>
        <taxon>Lecanorales</taxon>
        <taxon>Lecanorineae</taxon>
        <taxon>Stereocaulaceae</taxon>
        <taxon>Lepraria</taxon>
    </lineage>
</organism>
<feature type="transmembrane region" description="Helical" evidence="2">
    <location>
        <begin position="12"/>
        <end position="35"/>
    </location>
</feature>
<name>A0AAD9ZFL6_9LECA</name>
<protein>
    <recommendedName>
        <fullName evidence="5">MARVEL domain-containing protein</fullName>
    </recommendedName>
</protein>
<gene>
    <name evidence="3" type="ORF">OEA41_008319</name>
</gene>
<evidence type="ECO:0000313" key="3">
    <source>
        <dbReference type="EMBL" id="KAK3176993.1"/>
    </source>
</evidence>
<feature type="region of interest" description="Disordered" evidence="1">
    <location>
        <begin position="160"/>
        <end position="191"/>
    </location>
</feature>
<keyword evidence="2" id="KW-1133">Transmembrane helix</keyword>
<evidence type="ECO:0000256" key="2">
    <source>
        <dbReference type="SAM" id="Phobius"/>
    </source>
</evidence>
<evidence type="ECO:0000313" key="4">
    <source>
        <dbReference type="Proteomes" id="UP001276659"/>
    </source>
</evidence>
<feature type="compositionally biased region" description="Polar residues" evidence="1">
    <location>
        <begin position="251"/>
        <end position="281"/>
    </location>
</feature>
<proteinExistence type="predicted"/>
<accession>A0AAD9ZFL6</accession>